<proteinExistence type="inferred from homology"/>
<dbReference type="PANTHER" id="PTHR31232:SF164">
    <property type="entry name" value="S-PROTEIN HOMOLOG"/>
    <property type="match status" value="1"/>
</dbReference>
<evidence type="ECO:0000313" key="8">
    <source>
        <dbReference type="Proteomes" id="UP000032304"/>
    </source>
</evidence>
<evidence type="ECO:0000256" key="1">
    <source>
        <dbReference type="ARBA" id="ARBA00004613"/>
    </source>
</evidence>
<evidence type="ECO:0000256" key="3">
    <source>
        <dbReference type="ARBA" id="ARBA00022471"/>
    </source>
</evidence>
<keyword evidence="8" id="KW-1185">Reference proteome</keyword>
<dbReference type="Proteomes" id="UP000032304">
    <property type="component" value="Chromosome 6"/>
</dbReference>
<dbReference type="Gramene" id="KJB34242">
    <property type="protein sequence ID" value="KJB34242"/>
    <property type="gene ID" value="B456_006G055200"/>
</dbReference>
<organism evidence="7 8">
    <name type="scientific">Gossypium raimondii</name>
    <name type="common">Peruvian cotton</name>
    <name type="synonym">Gossypium klotzschianum subsp. raimondii</name>
    <dbReference type="NCBI Taxonomy" id="29730"/>
    <lineage>
        <taxon>Eukaryota</taxon>
        <taxon>Viridiplantae</taxon>
        <taxon>Streptophyta</taxon>
        <taxon>Embryophyta</taxon>
        <taxon>Tracheophyta</taxon>
        <taxon>Spermatophyta</taxon>
        <taxon>Magnoliopsida</taxon>
        <taxon>eudicotyledons</taxon>
        <taxon>Gunneridae</taxon>
        <taxon>Pentapetalae</taxon>
        <taxon>rosids</taxon>
        <taxon>malvids</taxon>
        <taxon>Malvales</taxon>
        <taxon>Malvaceae</taxon>
        <taxon>Malvoideae</taxon>
        <taxon>Gossypium</taxon>
    </lineage>
</organism>
<feature type="chain" id="PRO_5025084599" description="S-protein homolog" evidence="6">
    <location>
        <begin position="24"/>
        <end position="144"/>
    </location>
</feature>
<dbReference type="OMA" id="YHNSCLW"/>
<dbReference type="GO" id="GO:0060320">
    <property type="term" value="P:rejection of self pollen"/>
    <property type="evidence" value="ECO:0007669"/>
    <property type="project" value="UniProtKB-KW"/>
</dbReference>
<reference evidence="7 8" key="1">
    <citation type="journal article" date="2012" name="Nature">
        <title>Repeated polyploidization of Gossypium genomes and the evolution of spinnable cotton fibres.</title>
        <authorList>
            <person name="Paterson A.H."/>
            <person name="Wendel J.F."/>
            <person name="Gundlach H."/>
            <person name="Guo H."/>
            <person name="Jenkins J."/>
            <person name="Jin D."/>
            <person name="Llewellyn D."/>
            <person name="Showmaker K.C."/>
            <person name="Shu S."/>
            <person name="Udall J."/>
            <person name="Yoo M.J."/>
            <person name="Byers R."/>
            <person name="Chen W."/>
            <person name="Doron-Faigenboim A."/>
            <person name="Duke M.V."/>
            <person name="Gong L."/>
            <person name="Grimwood J."/>
            <person name="Grover C."/>
            <person name="Grupp K."/>
            <person name="Hu G."/>
            <person name="Lee T.H."/>
            <person name="Li J."/>
            <person name="Lin L."/>
            <person name="Liu T."/>
            <person name="Marler B.S."/>
            <person name="Page J.T."/>
            <person name="Roberts A.W."/>
            <person name="Romanel E."/>
            <person name="Sanders W.S."/>
            <person name="Szadkowski E."/>
            <person name="Tan X."/>
            <person name="Tang H."/>
            <person name="Xu C."/>
            <person name="Wang J."/>
            <person name="Wang Z."/>
            <person name="Zhang D."/>
            <person name="Zhang L."/>
            <person name="Ashrafi H."/>
            <person name="Bedon F."/>
            <person name="Bowers J.E."/>
            <person name="Brubaker C.L."/>
            <person name="Chee P.W."/>
            <person name="Das S."/>
            <person name="Gingle A.R."/>
            <person name="Haigler C.H."/>
            <person name="Harker D."/>
            <person name="Hoffmann L.V."/>
            <person name="Hovav R."/>
            <person name="Jones D.C."/>
            <person name="Lemke C."/>
            <person name="Mansoor S."/>
            <person name="ur Rahman M."/>
            <person name="Rainville L.N."/>
            <person name="Rambani A."/>
            <person name="Reddy U.K."/>
            <person name="Rong J.K."/>
            <person name="Saranga Y."/>
            <person name="Scheffler B.E."/>
            <person name="Scheffler J.A."/>
            <person name="Stelly D.M."/>
            <person name="Triplett B.A."/>
            <person name="Van Deynze A."/>
            <person name="Vaslin M.F."/>
            <person name="Waghmare V.N."/>
            <person name="Walford S.A."/>
            <person name="Wright R.J."/>
            <person name="Zaki E.A."/>
            <person name="Zhang T."/>
            <person name="Dennis E.S."/>
            <person name="Mayer K.F."/>
            <person name="Peterson D.G."/>
            <person name="Rokhsar D.S."/>
            <person name="Wang X."/>
            <person name="Schmutz J."/>
        </authorList>
    </citation>
    <scope>NUCLEOTIDE SEQUENCE [LARGE SCALE GENOMIC DNA]</scope>
</reference>
<feature type="signal peptide" evidence="6">
    <location>
        <begin position="1"/>
        <end position="23"/>
    </location>
</feature>
<evidence type="ECO:0000256" key="6">
    <source>
        <dbReference type="RuleBase" id="RU367044"/>
    </source>
</evidence>
<dbReference type="OrthoDB" id="1848419at2759"/>
<dbReference type="KEGG" id="gra:105797854"/>
<comment type="similarity">
    <text evidence="2 6">Belongs to the plant self-incompatibility (S1) protein family.</text>
</comment>
<dbReference type="PANTHER" id="PTHR31232">
    <property type="match status" value="1"/>
</dbReference>
<keyword evidence="4 6" id="KW-0964">Secreted</keyword>
<name>A0A0D2NM92_GOSRA</name>
<evidence type="ECO:0000313" key="7">
    <source>
        <dbReference type="EMBL" id="KJB34242.1"/>
    </source>
</evidence>
<dbReference type="AlphaFoldDB" id="A0A0D2NM92"/>
<gene>
    <name evidence="7" type="ORF">B456_006G055200</name>
</gene>
<dbReference type="eggNOG" id="ENOG502STNF">
    <property type="taxonomic scope" value="Eukaryota"/>
</dbReference>
<keyword evidence="3 6" id="KW-0713">Self-incompatibility</keyword>
<sequence>MLDLKQFAFPMLAFFVMCPLAIAVSEDLLFINYHIHVTNDLPSDLPPGVPSLHLHCKSKDEDLGEKVMFKHEDYTWDAKINLFRTTLFFCSAWWEGKQQYFEAFKATRDEHRCRIYHNSCLWSVREDGIYFSKDSLTWYNEYPW</sequence>
<evidence type="ECO:0000256" key="4">
    <source>
        <dbReference type="ARBA" id="ARBA00022525"/>
    </source>
</evidence>
<protein>
    <recommendedName>
        <fullName evidence="6">S-protein homolog</fullName>
    </recommendedName>
</protein>
<dbReference type="GO" id="GO:0005576">
    <property type="term" value="C:extracellular region"/>
    <property type="evidence" value="ECO:0007669"/>
    <property type="project" value="UniProtKB-SubCell"/>
</dbReference>
<evidence type="ECO:0000256" key="2">
    <source>
        <dbReference type="ARBA" id="ARBA00005581"/>
    </source>
</evidence>
<accession>A0A0D2NM92</accession>
<comment type="subcellular location">
    <subcellularLocation>
        <location evidence="1 6">Secreted</location>
    </subcellularLocation>
</comment>
<dbReference type="InterPro" id="IPR010264">
    <property type="entry name" value="Self-incomp_S1"/>
</dbReference>
<keyword evidence="5 6" id="KW-0732">Signal</keyword>
<dbReference type="EMBL" id="CM001745">
    <property type="protein sequence ID" value="KJB34242.1"/>
    <property type="molecule type" value="Genomic_DNA"/>
</dbReference>
<evidence type="ECO:0000256" key="5">
    <source>
        <dbReference type="ARBA" id="ARBA00022729"/>
    </source>
</evidence>
<dbReference type="Pfam" id="PF05938">
    <property type="entry name" value="Self-incomp_S1"/>
    <property type="match status" value="1"/>
</dbReference>